<dbReference type="Proteomes" id="UP000767446">
    <property type="component" value="Unassembled WGS sequence"/>
</dbReference>
<reference evidence="1" key="1">
    <citation type="submission" date="2021-02" db="EMBL/GenBank/DDBJ databases">
        <title>Metagenome analyses of Stigonema ocellatum DSM 106950, Chlorogloea purpurea SAG 13.99 and Gomphosphaeria aponina DSM 107014.</title>
        <authorList>
            <person name="Marter P."/>
            <person name="Huang S."/>
        </authorList>
    </citation>
    <scope>NUCLEOTIDE SEQUENCE</scope>
    <source>
        <strain evidence="1">JP213</strain>
    </source>
</reference>
<evidence type="ECO:0000313" key="1">
    <source>
        <dbReference type="EMBL" id="MBR8827257.1"/>
    </source>
</evidence>
<name>A0A941GP31_9CHRO</name>
<dbReference type="Pfam" id="PF11209">
    <property type="entry name" value="LmeA"/>
    <property type="match status" value="1"/>
</dbReference>
<proteinExistence type="predicted"/>
<dbReference type="InterPro" id="IPR021373">
    <property type="entry name" value="DUF2993"/>
</dbReference>
<evidence type="ECO:0000313" key="2">
    <source>
        <dbReference type="Proteomes" id="UP000767446"/>
    </source>
</evidence>
<organism evidence="1 2">
    <name type="scientific">Gomphosphaeria aponina SAG 52.96 = DSM 107014</name>
    <dbReference type="NCBI Taxonomy" id="1521640"/>
    <lineage>
        <taxon>Bacteria</taxon>
        <taxon>Bacillati</taxon>
        <taxon>Cyanobacteriota</taxon>
        <taxon>Cyanophyceae</taxon>
        <taxon>Oscillatoriophycideae</taxon>
        <taxon>Chroococcales</taxon>
        <taxon>Gomphosphaeriaceae</taxon>
        <taxon>Gomphosphaeria</taxon>
    </lineage>
</organism>
<comment type="caution">
    <text evidence="1">The sequence shown here is derived from an EMBL/GenBank/DDBJ whole genome shotgun (WGS) entry which is preliminary data.</text>
</comment>
<accession>A0A941GP31</accession>
<sequence>MDGLGEKTLNKIAELALSSQLKQSEKLTVEVKTDPNLLAKGMLESLAINGTGLVMQKNQRLQEMQIILKSIAVNPLKALMGNIQLRRPSQGTACIVLNEADIESAIAVETLRKQIRNYKIYLDGQKVTVDIEKVNFRLLADGKVDIKARFRIWETGQMREVCLTITPRVCATGRGVIIEDVKCSKGEELSPLLTNALIEEAKKILNLSSFQMDGISLLINKLVIQEGKLTLQAAAGITRFPTV</sequence>
<protein>
    <submittedName>
        <fullName evidence="1">DUF2993 domain-containing protein</fullName>
    </submittedName>
</protein>
<gene>
    <name evidence="1" type="ORF">DSM107014_05020</name>
</gene>
<dbReference type="EMBL" id="JADQBC010000024">
    <property type="protein sequence ID" value="MBR8827257.1"/>
    <property type="molecule type" value="Genomic_DNA"/>
</dbReference>
<dbReference type="AlphaFoldDB" id="A0A941GP31"/>